<protein>
    <submittedName>
        <fullName evidence="3">2-(1,2-epoxy-1,2-dihydrophenyl)acetyl-CoA isomerase PaaG</fullName>
    </submittedName>
</protein>
<dbReference type="InterPro" id="IPR001753">
    <property type="entry name" value="Enoyl-CoA_hydra/iso"/>
</dbReference>
<dbReference type="PANTHER" id="PTHR11941:SF133">
    <property type="entry name" value="1,2-EPOXYPHENYLACETYL-COA ISOMERASE"/>
    <property type="match status" value="1"/>
</dbReference>
<dbReference type="PROSITE" id="PS00166">
    <property type="entry name" value="ENOYL_COA_HYDRATASE"/>
    <property type="match status" value="1"/>
</dbReference>
<dbReference type="CDD" id="cd06558">
    <property type="entry name" value="crotonase-like"/>
    <property type="match status" value="1"/>
</dbReference>
<evidence type="ECO:0000256" key="2">
    <source>
        <dbReference type="RuleBase" id="RU003707"/>
    </source>
</evidence>
<reference evidence="4" key="1">
    <citation type="journal article" date="2019" name="Int. J. Syst. Evol. Microbiol.">
        <title>The Global Catalogue of Microorganisms (GCM) 10K type strain sequencing project: providing services to taxonomists for standard genome sequencing and annotation.</title>
        <authorList>
            <consortium name="The Broad Institute Genomics Platform"/>
            <consortium name="The Broad Institute Genome Sequencing Center for Infectious Disease"/>
            <person name="Wu L."/>
            <person name="Ma J."/>
        </authorList>
    </citation>
    <scope>NUCLEOTIDE SEQUENCE [LARGE SCALE GENOMIC DNA]</scope>
    <source>
        <strain evidence="4">JCM 17804</strain>
    </source>
</reference>
<dbReference type="RefSeq" id="WP_345537646.1">
    <property type="nucleotide sequence ID" value="NZ_BAABGJ010000017.1"/>
</dbReference>
<dbReference type="EMBL" id="BAABGJ010000017">
    <property type="protein sequence ID" value="GAA4340495.1"/>
    <property type="molecule type" value="Genomic_DNA"/>
</dbReference>
<comment type="caution">
    <text evidence="3">The sequence shown here is derived from an EMBL/GenBank/DDBJ whole genome shotgun (WGS) entry which is preliminary data.</text>
</comment>
<gene>
    <name evidence="3" type="primary">paaG_1</name>
    <name evidence="3" type="ORF">GCM10023165_20500</name>
</gene>
<sequence length="262" mass="27846">MTLSLITEKEGVYTLTMNAPEKLNAMSYELLGEFRRSLDVVKADKHARAVILTGAGRGFSVGAELGAMESRMADKSFGAGVAQFMHSVCSPVIEAVRTMQVPVVGAVNGPAVGGGFGLAMACHIVIAARSAYFNLPFVPKLGLIPDMGATWFLPRFIGRSRALSLCLLGERLSGEDAAGMGLIYRCVDDADLMQEAQVLAARMAQLPEGVFAELCDAFDLAEGNTLTQQLAVEADRQGVLIERPAFKEGVAKFLKAKATKSG</sequence>
<keyword evidence="3" id="KW-0413">Isomerase</keyword>
<organism evidence="3 4">
    <name type="scientific">Variovorax defluvii</name>
    <dbReference type="NCBI Taxonomy" id="913761"/>
    <lineage>
        <taxon>Bacteria</taxon>
        <taxon>Pseudomonadati</taxon>
        <taxon>Pseudomonadota</taxon>
        <taxon>Betaproteobacteria</taxon>
        <taxon>Burkholderiales</taxon>
        <taxon>Comamonadaceae</taxon>
        <taxon>Variovorax</taxon>
    </lineage>
</organism>
<proteinExistence type="inferred from homology"/>
<dbReference type="Gene3D" id="3.90.226.10">
    <property type="entry name" value="2-enoyl-CoA Hydratase, Chain A, domain 1"/>
    <property type="match status" value="1"/>
</dbReference>
<accession>A0ABP8HK36</accession>
<dbReference type="GO" id="GO:0016853">
    <property type="term" value="F:isomerase activity"/>
    <property type="evidence" value="ECO:0007669"/>
    <property type="project" value="UniProtKB-KW"/>
</dbReference>
<evidence type="ECO:0000313" key="3">
    <source>
        <dbReference type="EMBL" id="GAA4340495.1"/>
    </source>
</evidence>
<dbReference type="InterPro" id="IPR018376">
    <property type="entry name" value="Enoyl-CoA_hyd/isom_CS"/>
</dbReference>
<dbReference type="Pfam" id="PF00378">
    <property type="entry name" value="ECH_1"/>
    <property type="match status" value="1"/>
</dbReference>
<name>A0ABP8HK36_9BURK</name>
<evidence type="ECO:0000313" key="4">
    <source>
        <dbReference type="Proteomes" id="UP001500975"/>
    </source>
</evidence>
<dbReference type="Proteomes" id="UP001500975">
    <property type="component" value="Unassembled WGS sequence"/>
</dbReference>
<evidence type="ECO:0000256" key="1">
    <source>
        <dbReference type="ARBA" id="ARBA00005254"/>
    </source>
</evidence>
<dbReference type="PANTHER" id="PTHR11941">
    <property type="entry name" value="ENOYL-COA HYDRATASE-RELATED"/>
    <property type="match status" value="1"/>
</dbReference>
<dbReference type="InterPro" id="IPR029045">
    <property type="entry name" value="ClpP/crotonase-like_dom_sf"/>
</dbReference>
<keyword evidence="4" id="KW-1185">Reference proteome</keyword>
<comment type="similarity">
    <text evidence="1 2">Belongs to the enoyl-CoA hydratase/isomerase family.</text>
</comment>
<dbReference type="SUPFAM" id="SSF52096">
    <property type="entry name" value="ClpP/crotonase"/>
    <property type="match status" value="1"/>
</dbReference>